<dbReference type="NCBIfam" id="NF047646">
    <property type="entry name" value="REP_Tyr_transpos"/>
    <property type="match status" value="1"/>
</dbReference>
<dbReference type="GO" id="GO:0006313">
    <property type="term" value="P:DNA transposition"/>
    <property type="evidence" value="ECO:0007669"/>
    <property type="project" value="InterPro"/>
</dbReference>
<dbReference type="HOGENOM" id="CLU_068226_5_1_10"/>
<dbReference type="InterPro" id="IPR002686">
    <property type="entry name" value="Transposase_17"/>
</dbReference>
<dbReference type="Pfam" id="PF01797">
    <property type="entry name" value="Y1_Tnp"/>
    <property type="match status" value="1"/>
</dbReference>
<dbReference type="RefSeq" id="WP_008588145.1">
    <property type="nucleotide sequence ID" value="NZ_CP007035.1"/>
</dbReference>
<dbReference type="SMART" id="SM01321">
    <property type="entry name" value="Y1_Tnp"/>
    <property type="match status" value="1"/>
</dbReference>
<dbReference type="GO" id="GO:0043565">
    <property type="term" value="F:sequence-specific DNA binding"/>
    <property type="evidence" value="ECO:0007669"/>
    <property type="project" value="TreeGrafter"/>
</dbReference>
<accession>W0F118</accession>
<dbReference type="STRING" id="929713.NIASO_18870"/>
<dbReference type="PANTHER" id="PTHR36966:SF1">
    <property type="entry name" value="REP-ASSOCIATED TYROSINE TRANSPOSASE"/>
    <property type="match status" value="1"/>
</dbReference>
<dbReference type="SUPFAM" id="SSF143422">
    <property type="entry name" value="Transposase IS200-like"/>
    <property type="match status" value="1"/>
</dbReference>
<dbReference type="GO" id="GO:0004803">
    <property type="term" value="F:transposase activity"/>
    <property type="evidence" value="ECO:0007669"/>
    <property type="project" value="InterPro"/>
</dbReference>
<reference evidence="2 3" key="1">
    <citation type="submission" date="2013-12" db="EMBL/GenBank/DDBJ databases">
        <authorList>
            <consortium name="DOE Joint Genome Institute"/>
            <person name="Eisen J."/>
            <person name="Huntemann M."/>
            <person name="Han J."/>
            <person name="Chen A."/>
            <person name="Kyrpides N."/>
            <person name="Mavromatis K."/>
            <person name="Markowitz V."/>
            <person name="Palaniappan K."/>
            <person name="Ivanova N."/>
            <person name="Schaumberg A."/>
            <person name="Pati A."/>
            <person name="Liolios K."/>
            <person name="Nordberg H.P."/>
            <person name="Cantor M.N."/>
            <person name="Hua S.X."/>
            <person name="Woyke T."/>
        </authorList>
    </citation>
    <scope>NUCLEOTIDE SEQUENCE [LARGE SCALE GENOMIC DNA]</scope>
    <source>
        <strain evidence="3">DSM 19437</strain>
    </source>
</reference>
<keyword evidence="3" id="KW-1185">Reference proteome</keyword>
<name>W0F118_9BACT</name>
<dbReference type="AlphaFoldDB" id="W0F118"/>
<dbReference type="EMBL" id="CP007035">
    <property type="protein sequence ID" value="AHF16677.1"/>
    <property type="molecule type" value="Genomic_DNA"/>
</dbReference>
<proteinExistence type="predicted"/>
<protein>
    <submittedName>
        <fullName evidence="2">Transposase</fullName>
    </submittedName>
</protein>
<gene>
    <name evidence="2" type="ORF">NIASO_18870</name>
</gene>
<dbReference type="eggNOG" id="COG1943">
    <property type="taxonomic scope" value="Bacteria"/>
</dbReference>
<dbReference type="OrthoDB" id="9788881at2"/>
<dbReference type="Proteomes" id="UP000003586">
    <property type="component" value="Chromosome"/>
</dbReference>
<organism evidence="2 3">
    <name type="scientific">Niabella soli DSM 19437</name>
    <dbReference type="NCBI Taxonomy" id="929713"/>
    <lineage>
        <taxon>Bacteria</taxon>
        <taxon>Pseudomonadati</taxon>
        <taxon>Bacteroidota</taxon>
        <taxon>Chitinophagia</taxon>
        <taxon>Chitinophagales</taxon>
        <taxon>Chitinophagaceae</taxon>
        <taxon>Niabella</taxon>
    </lineage>
</organism>
<evidence type="ECO:0000259" key="1">
    <source>
        <dbReference type="SMART" id="SM01321"/>
    </source>
</evidence>
<dbReference type="InterPro" id="IPR052715">
    <property type="entry name" value="RAYT_transposase"/>
</dbReference>
<evidence type="ECO:0000313" key="2">
    <source>
        <dbReference type="EMBL" id="AHF16677.1"/>
    </source>
</evidence>
<sequence length="185" mass="21652">MSYEFAEGHKIRDQSATHFLTFTIMGWVDVFTRQRFRDIIINSLRFCRLNKGLQIGAYVIMSNHAHFIWTARENNLSDVVRDFKTHTSKAITKSIEEEPESRRDWLLYLFGFYAQRTNANDYFKVWTGNNHPEVVYSEAFLKTKLNYIHENPVRAGLVAAPEHYLYSSAGDYQGKKGIIEIDLLF</sequence>
<evidence type="ECO:0000313" key="3">
    <source>
        <dbReference type="Proteomes" id="UP000003586"/>
    </source>
</evidence>
<dbReference type="InterPro" id="IPR036515">
    <property type="entry name" value="Transposase_17_sf"/>
</dbReference>
<dbReference type="PANTHER" id="PTHR36966">
    <property type="entry name" value="REP-ASSOCIATED TYROSINE TRANSPOSASE"/>
    <property type="match status" value="1"/>
</dbReference>
<feature type="domain" description="Transposase IS200-like" evidence="1">
    <location>
        <begin position="13"/>
        <end position="151"/>
    </location>
</feature>
<dbReference type="Gene3D" id="3.30.70.1290">
    <property type="entry name" value="Transposase IS200-like"/>
    <property type="match status" value="1"/>
</dbReference>
<dbReference type="KEGG" id="nso:NIASO_18870"/>